<dbReference type="Proteomes" id="UP000244867">
    <property type="component" value="Unassembled WGS sequence"/>
</dbReference>
<accession>A0A2R7Z3B6</accession>
<dbReference type="PRINTS" id="PR00081">
    <property type="entry name" value="GDHRDH"/>
</dbReference>
<dbReference type="PRINTS" id="PR00080">
    <property type="entry name" value="SDRFAMILY"/>
</dbReference>
<dbReference type="SUPFAM" id="SSF51735">
    <property type="entry name" value="NAD(P)-binding Rossmann-fold domains"/>
    <property type="match status" value="1"/>
</dbReference>
<dbReference type="NCBIfam" id="NF005559">
    <property type="entry name" value="PRK07231.1"/>
    <property type="match status" value="1"/>
</dbReference>
<reference evidence="3 4" key="1">
    <citation type="submission" date="2018-03" db="EMBL/GenBank/DDBJ databases">
        <authorList>
            <person name="Keele B.F."/>
        </authorList>
    </citation>
    <scope>NUCLEOTIDE SEQUENCE [LARGE SCALE GENOMIC DNA]</scope>
    <source>
        <strain evidence="3 4">IB-3</strain>
    </source>
</reference>
<dbReference type="InterPro" id="IPR020904">
    <property type="entry name" value="Sc_DH/Rdtase_CS"/>
</dbReference>
<dbReference type="GO" id="GO:0016491">
    <property type="term" value="F:oxidoreductase activity"/>
    <property type="evidence" value="ECO:0007669"/>
    <property type="project" value="UniProtKB-KW"/>
</dbReference>
<dbReference type="Gene3D" id="3.40.50.720">
    <property type="entry name" value="NAD(P)-binding Rossmann-like Domain"/>
    <property type="match status" value="1"/>
</dbReference>
<comment type="similarity">
    <text evidence="1">Belongs to the short-chain dehydrogenases/reductases (SDR) family.</text>
</comment>
<dbReference type="InterPro" id="IPR002347">
    <property type="entry name" value="SDR_fam"/>
</dbReference>
<evidence type="ECO:0000313" key="3">
    <source>
        <dbReference type="EMBL" id="PUA83123.1"/>
    </source>
</evidence>
<organism evidence="3 4">
    <name type="scientific">Nocardioides currus</name>
    <dbReference type="NCBI Taxonomy" id="2133958"/>
    <lineage>
        <taxon>Bacteria</taxon>
        <taxon>Bacillati</taxon>
        <taxon>Actinomycetota</taxon>
        <taxon>Actinomycetes</taxon>
        <taxon>Propionibacteriales</taxon>
        <taxon>Nocardioidaceae</taxon>
        <taxon>Nocardioides</taxon>
    </lineage>
</organism>
<dbReference type="PANTHER" id="PTHR24321:SF8">
    <property type="entry name" value="ESTRADIOL 17-BETA-DEHYDROGENASE 8-RELATED"/>
    <property type="match status" value="1"/>
</dbReference>
<sequence>MSDKSILVTGGGSGIGRAASLVFAREGGRVLVADLYLERASETAELIREAGGVALAVRTDVSREDDVRAMVDLAVAELGQLDCAFNNAGIGTAATESTNTRIVDMRQEAWDRTLAVNLTSVWHCMRAEIPHMVERGGAIVNTASIAARGALAGSAAYVASKHGVAGLTKSAAIEYAEDGVRVNAVAPGHIETPLLEQALARRGGELSPRNPVRRFGRAEEIAETVVWLCSDRSSFTTGELVTIDGGRLARA</sequence>
<dbReference type="PROSITE" id="PS00061">
    <property type="entry name" value="ADH_SHORT"/>
    <property type="match status" value="1"/>
</dbReference>
<evidence type="ECO:0000256" key="1">
    <source>
        <dbReference type="ARBA" id="ARBA00006484"/>
    </source>
</evidence>
<dbReference type="OrthoDB" id="5290708at2"/>
<dbReference type="CDD" id="cd05233">
    <property type="entry name" value="SDR_c"/>
    <property type="match status" value="1"/>
</dbReference>
<keyword evidence="2" id="KW-0560">Oxidoreductase</keyword>
<evidence type="ECO:0000313" key="4">
    <source>
        <dbReference type="Proteomes" id="UP000244867"/>
    </source>
</evidence>
<dbReference type="Pfam" id="PF13561">
    <property type="entry name" value="adh_short_C2"/>
    <property type="match status" value="1"/>
</dbReference>
<proteinExistence type="inferred from homology"/>
<evidence type="ECO:0000256" key="2">
    <source>
        <dbReference type="ARBA" id="ARBA00023002"/>
    </source>
</evidence>
<dbReference type="FunFam" id="3.40.50.720:FF:000084">
    <property type="entry name" value="Short-chain dehydrogenase reductase"/>
    <property type="match status" value="1"/>
</dbReference>
<protein>
    <submittedName>
        <fullName evidence="3">Short chain dehydrogenase</fullName>
    </submittedName>
</protein>
<dbReference type="InterPro" id="IPR036291">
    <property type="entry name" value="NAD(P)-bd_dom_sf"/>
</dbReference>
<dbReference type="EMBL" id="PYXZ01000001">
    <property type="protein sequence ID" value="PUA83123.1"/>
    <property type="molecule type" value="Genomic_DNA"/>
</dbReference>
<comment type="caution">
    <text evidence="3">The sequence shown here is derived from an EMBL/GenBank/DDBJ whole genome shotgun (WGS) entry which is preliminary data.</text>
</comment>
<dbReference type="AlphaFoldDB" id="A0A2R7Z3B6"/>
<keyword evidence="4" id="KW-1185">Reference proteome</keyword>
<name>A0A2R7Z3B6_9ACTN</name>
<gene>
    <name evidence="3" type="ORF">C7S10_03515</name>
</gene>
<dbReference type="PANTHER" id="PTHR24321">
    <property type="entry name" value="DEHYDROGENASES, SHORT CHAIN"/>
    <property type="match status" value="1"/>
</dbReference>